<evidence type="ECO:0000256" key="3">
    <source>
        <dbReference type="ARBA" id="ARBA00023082"/>
    </source>
</evidence>
<dbReference type="AlphaFoldDB" id="A0A7Y9C8M8"/>
<proteinExistence type="inferred from homology"/>
<reference evidence="7 8" key="1">
    <citation type="submission" date="2020-07" db="EMBL/GenBank/DDBJ databases">
        <authorList>
            <person name="Sun Q."/>
        </authorList>
    </citation>
    <scope>NUCLEOTIDE SEQUENCE [LARGE SCALE GENOMIC DNA]</scope>
    <source>
        <strain evidence="7 8">MAH-1</strain>
    </source>
</reference>
<gene>
    <name evidence="7" type="ORF">HZF10_17090</name>
</gene>
<dbReference type="RefSeq" id="WP_176007459.1">
    <property type="nucleotide sequence ID" value="NZ_JABWMI010000022.1"/>
</dbReference>
<accession>A0A7Y9C8M8</accession>
<keyword evidence="2" id="KW-0805">Transcription regulation</keyword>
<dbReference type="GO" id="GO:0003677">
    <property type="term" value="F:DNA binding"/>
    <property type="evidence" value="ECO:0007669"/>
    <property type="project" value="InterPro"/>
</dbReference>
<dbReference type="GO" id="GO:0006352">
    <property type="term" value="P:DNA-templated transcription initiation"/>
    <property type="evidence" value="ECO:0007669"/>
    <property type="project" value="InterPro"/>
</dbReference>
<dbReference type="PANTHER" id="PTHR43133:SF46">
    <property type="entry name" value="RNA POLYMERASE SIGMA-70 FACTOR ECF SUBFAMILY"/>
    <property type="match status" value="1"/>
</dbReference>
<evidence type="ECO:0000256" key="4">
    <source>
        <dbReference type="ARBA" id="ARBA00023163"/>
    </source>
</evidence>
<name>A0A7Y9C8M8_9FLAO</name>
<dbReference type="InterPro" id="IPR039425">
    <property type="entry name" value="RNA_pol_sigma-70-like"/>
</dbReference>
<dbReference type="NCBIfam" id="TIGR02937">
    <property type="entry name" value="sigma70-ECF"/>
    <property type="match status" value="1"/>
</dbReference>
<keyword evidence="3" id="KW-0731">Sigma factor</keyword>
<dbReference type="GO" id="GO:0016987">
    <property type="term" value="F:sigma factor activity"/>
    <property type="evidence" value="ECO:0007669"/>
    <property type="project" value="UniProtKB-KW"/>
</dbReference>
<evidence type="ECO:0000259" key="6">
    <source>
        <dbReference type="Pfam" id="PF08281"/>
    </source>
</evidence>
<dbReference type="InterPro" id="IPR013325">
    <property type="entry name" value="RNA_pol_sigma_r2"/>
</dbReference>
<dbReference type="Gene3D" id="1.10.1740.10">
    <property type="match status" value="1"/>
</dbReference>
<protein>
    <submittedName>
        <fullName evidence="7">RNA polymerase sigma factor</fullName>
    </submittedName>
</protein>
<dbReference type="Pfam" id="PF08281">
    <property type="entry name" value="Sigma70_r4_2"/>
    <property type="match status" value="1"/>
</dbReference>
<sequence>MKIITLHESEETLIKKALKRDPKAEEKLFKKHAPRMLSVCRNYISDLHYAEDVMITGFTKVFDNLHRFRFEGSFEGWIRRIMVREAIDFLRSRKQMQFAEVEEAAFVSIDANPDDFDTDALQLLIDALPDGYRTVLVMYAVEGYSHKDIADMLGISESTSKSQLFKARKVLQQQLENQKNTAHGKGF</sequence>
<evidence type="ECO:0000256" key="1">
    <source>
        <dbReference type="ARBA" id="ARBA00010641"/>
    </source>
</evidence>
<keyword evidence="4" id="KW-0804">Transcription</keyword>
<dbReference type="EMBL" id="JACBJI010000010">
    <property type="protein sequence ID" value="NYA72648.1"/>
    <property type="molecule type" value="Genomic_DNA"/>
</dbReference>
<evidence type="ECO:0000259" key="5">
    <source>
        <dbReference type="Pfam" id="PF04542"/>
    </source>
</evidence>
<keyword evidence="8" id="KW-1185">Reference proteome</keyword>
<evidence type="ECO:0000313" key="8">
    <source>
        <dbReference type="Proteomes" id="UP000535020"/>
    </source>
</evidence>
<dbReference type="InterPro" id="IPR007627">
    <property type="entry name" value="RNA_pol_sigma70_r2"/>
</dbReference>
<dbReference type="InterPro" id="IPR013324">
    <property type="entry name" value="RNA_pol_sigma_r3/r4-like"/>
</dbReference>
<dbReference type="PANTHER" id="PTHR43133">
    <property type="entry name" value="RNA POLYMERASE ECF-TYPE SIGMA FACTO"/>
    <property type="match status" value="1"/>
</dbReference>
<organism evidence="7 8">
    <name type="scientific">Flavobacterium agri</name>
    <dbReference type="NCBI Taxonomy" id="2743471"/>
    <lineage>
        <taxon>Bacteria</taxon>
        <taxon>Pseudomonadati</taxon>
        <taxon>Bacteroidota</taxon>
        <taxon>Flavobacteriia</taxon>
        <taxon>Flavobacteriales</taxon>
        <taxon>Flavobacteriaceae</taxon>
        <taxon>Flavobacterium</taxon>
    </lineage>
</organism>
<evidence type="ECO:0000256" key="2">
    <source>
        <dbReference type="ARBA" id="ARBA00023015"/>
    </source>
</evidence>
<dbReference type="SUPFAM" id="SSF88946">
    <property type="entry name" value="Sigma2 domain of RNA polymerase sigma factors"/>
    <property type="match status" value="1"/>
</dbReference>
<evidence type="ECO:0000313" key="7">
    <source>
        <dbReference type="EMBL" id="NYA72648.1"/>
    </source>
</evidence>
<dbReference type="Proteomes" id="UP000535020">
    <property type="component" value="Unassembled WGS sequence"/>
</dbReference>
<feature type="domain" description="RNA polymerase sigma-70 region 2" evidence="5">
    <location>
        <begin position="28"/>
        <end position="94"/>
    </location>
</feature>
<comment type="caution">
    <text evidence="7">The sequence shown here is derived from an EMBL/GenBank/DDBJ whole genome shotgun (WGS) entry which is preliminary data.</text>
</comment>
<dbReference type="SUPFAM" id="SSF88659">
    <property type="entry name" value="Sigma3 and sigma4 domains of RNA polymerase sigma factors"/>
    <property type="match status" value="1"/>
</dbReference>
<dbReference type="InterPro" id="IPR036388">
    <property type="entry name" value="WH-like_DNA-bd_sf"/>
</dbReference>
<comment type="similarity">
    <text evidence="1">Belongs to the sigma-70 factor family. ECF subfamily.</text>
</comment>
<dbReference type="Gene3D" id="1.10.10.10">
    <property type="entry name" value="Winged helix-like DNA-binding domain superfamily/Winged helix DNA-binding domain"/>
    <property type="match status" value="1"/>
</dbReference>
<dbReference type="InterPro" id="IPR014284">
    <property type="entry name" value="RNA_pol_sigma-70_dom"/>
</dbReference>
<dbReference type="InterPro" id="IPR013249">
    <property type="entry name" value="RNA_pol_sigma70_r4_t2"/>
</dbReference>
<dbReference type="CDD" id="cd06171">
    <property type="entry name" value="Sigma70_r4"/>
    <property type="match status" value="1"/>
</dbReference>
<dbReference type="Pfam" id="PF04542">
    <property type="entry name" value="Sigma70_r2"/>
    <property type="match status" value="1"/>
</dbReference>
<feature type="domain" description="RNA polymerase sigma factor 70 region 4 type 2" evidence="6">
    <location>
        <begin position="119"/>
        <end position="169"/>
    </location>
</feature>